<reference evidence="2" key="1">
    <citation type="submission" date="2007-06" db="EMBL/GenBank/DDBJ databases">
        <title>Full length cDNA sequences from Sitka Spruce (Picea sitchensis).</title>
        <authorList>
            <person name="Ralph S.G."/>
            <person name="Chun H.E."/>
            <person name="Liao N."/>
            <person name="Ali J."/>
            <person name="Reid K."/>
            <person name="Kolosova N."/>
            <person name="Cooper N."/>
            <person name="Cullis C."/>
            <person name="Jancsik S."/>
            <person name="Moore R."/>
            <person name="Mayo M."/>
            <person name="Wagner S."/>
            <person name="Holt R.A."/>
            <person name="Jones S.J.M."/>
            <person name="Marra M.A."/>
            <person name="Ritland C.E."/>
            <person name="Ritland K."/>
            <person name="Bohlmann J."/>
        </authorList>
    </citation>
    <scope>NUCLEOTIDE SEQUENCE</scope>
    <source>
        <tissue evidence="2">Bark</tissue>
    </source>
</reference>
<name>B8LRV9_PICSI</name>
<comment type="similarity">
    <text evidence="1">Belongs to the REF/SRPP family.</text>
</comment>
<evidence type="ECO:0000256" key="1">
    <source>
        <dbReference type="ARBA" id="ARBA00009737"/>
    </source>
</evidence>
<evidence type="ECO:0000313" key="2">
    <source>
        <dbReference type="EMBL" id="ABR18389.1"/>
    </source>
</evidence>
<accession>B8LRV9</accession>
<dbReference type="AlphaFoldDB" id="B8LRV9"/>
<proteinExistence type="evidence at transcript level"/>
<organism evidence="2">
    <name type="scientific">Picea sitchensis</name>
    <name type="common">Sitka spruce</name>
    <name type="synonym">Pinus sitchensis</name>
    <dbReference type="NCBI Taxonomy" id="3332"/>
    <lineage>
        <taxon>Eukaryota</taxon>
        <taxon>Viridiplantae</taxon>
        <taxon>Streptophyta</taxon>
        <taxon>Embryophyta</taxon>
        <taxon>Tracheophyta</taxon>
        <taxon>Spermatophyta</taxon>
        <taxon>Pinopsida</taxon>
        <taxon>Pinidae</taxon>
        <taxon>Conifers I</taxon>
        <taxon>Pinales</taxon>
        <taxon>Pinaceae</taxon>
        <taxon>Picea</taxon>
    </lineage>
</organism>
<dbReference type="PANTHER" id="PTHR33732:SF3">
    <property type="entry name" value="OS07G0671800 PROTEIN"/>
    <property type="match status" value="1"/>
</dbReference>
<dbReference type="Pfam" id="PF05755">
    <property type="entry name" value="REF"/>
    <property type="match status" value="1"/>
</dbReference>
<dbReference type="EMBL" id="EF678654">
    <property type="protein sequence ID" value="ABR18389.1"/>
    <property type="molecule type" value="mRNA"/>
</dbReference>
<dbReference type="PANTHER" id="PTHR33732">
    <property type="entry name" value="REF/SRPP-LIKE PROTEIN OS05G0151300/LOC_OS05G05940"/>
    <property type="match status" value="1"/>
</dbReference>
<dbReference type="OMA" id="RYLGFFH"/>
<protein>
    <submittedName>
        <fullName evidence="2">Uncharacterized protein</fullName>
    </submittedName>
</protein>
<dbReference type="InterPro" id="IPR008802">
    <property type="entry name" value="REF"/>
</dbReference>
<sequence>MSSQSNRQNDGEKGFRYLGFFHDAAQKTTARFSSIYGYARENSGPLKQGVYAMEGAVKFFVNPVYQKVEGKPLEILQFADKKVGNVIDKLDSCVPPALKSRTCEIYGAAKKAPEVARSVVTEVRQVGPVEKIKEVAKTLYAKSEPSAKNLYNKYEPVAEKWCLLAWYKLRQFPLVPQVVEALIPPSAYCVEKYNYGVQYLSDGEYRVAACLPIVPVEKIKNRIYRELERKEDKPIEIAQESEVKVDSSDSD</sequence>